<evidence type="ECO:0000256" key="1">
    <source>
        <dbReference type="SAM" id="SignalP"/>
    </source>
</evidence>
<organism evidence="3 4">
    <name type="scientific">Methylophaga muralis</name>
    <dbReference type="NCBI Taxonomy" id="291169"/>
    <lineage>
        <taxon>Bacteria</taxon>
        <taxon>Pseudomonadati</taxon>
        <taxon>Pseudomonadota</taxon>
        <taxon>Gammaproteobacteria</taxon>
        <taxon>Thiotrichales</taxon>
        <taxon>Piscirickettsiaceae</taxon>
        <taxon>Methylophaga</taxon>
    </lineage>
</organism>
<comment type="caution">
    <text evidence="3">The sequence shown here is derived from an EMBL/GenBank/DDBJ whole genome shotgun (WGS) entry which is preliminary data.</text>
</comment>
<reference evidence="3 4" key="1">
    <citation type="submission" date="2016-07" db="EMBL/GenBank/DDBJ databases">
        <title>Draft Genome Sequence of Methylophaga muralis Bur 1.</title>
        <authorList>
            <person name="Vasilenko O.V."/>
            <person name="Doronina N.V."/>
            <person name="Shmareva M.N."/>
            <person name="Tarlachkov S.V."/>
            <person name="Mustakhimov I."/>
            <person name="Trotsenko Y.A."/>
        </authorList>
    </citation>
    <scope>NUCLEOTIDE SEQUENCE [LARGE SCALE GENOMIC DNA]</scope>
    <source>
        <strain evidence="3 4">Bur 1</strain>
    </source>
</reference>
<dbReference type="Gene3D" id="3.40.50.10610">
    <property type="entry name" value="ABC-type transport auxiliary lipoprotein component"/>
    <property type="match status" value="1"/>
</dbReference>
<dbReference type="InterPro" id="IPR005586">
    <property type="entry name" value="ABC_trans_aux"/>
</dbReference>
<gene>
    <name evidence="3" type="ORF">A9E74_01167</name>
</gene>
<dbReference type="STRING" id="291169.A9E74_01167"/>
<keyword evidence="4" id="KW-1185">Reference proteome</keyword>
<proteinExistence type="predicted"/>
<protein>
    <recommendedName>
        <fullName evidence="2">ABC-type transport auxiliary lipoprotein component domain-containing protein</fullName>
    </recommendedName>
</protein>
<dbReference type="RefSeq" id="WP_069295671.1">
    <property type="nucleotide sequence ID" value="NZ_MCRI01000009.1"/>
</dbReference>
<dbReference type="AlphaFoldDB" id="A0A1E3GT29"/>
<dbReference type="Pfam" id="PF03886">
    <property type="entry name" value="ABC_trans_aux"/>
    <property type="match status" value="1"/>
</dbReference>
<keyword evidence="1" id="KW-0732">Signal</keyword>
<evidence type="ECO:0000259" key="2">
    <source>
        <dbReference type="Pfam" id="PF03886"/>
    </source>
</evidence>
<feature type="signal peptide" evidence="1">
    <location>
        <begin position="1"/>
        <end position="22"/>
    </location>
</feature>
<dbReference type="PROSITE" id="PS51257">
    <property type="entry name" value="PROKAR_LIPOPROTEIN"/>
    <property type="match status" value="1"/>
</dbReference>
<evidence type="ECO:0000313" key="4">
    <source>
        <dbReference type="Proteomes" id="UP000094379"/>
    </source>
</evidence>
<name>A0A1E3GT29_9GAMM</name>
<feature type="chain" id="PRO_5009128661" description="ABC-type transport auxiliary lipoprotein component domain-containing protein" evidence="1">
    <location>
        <begin position="23"/>
        <end position="195"/>
    </location>
</feature>
<dbReference type="Proteomes" id="UP000094379">
    <property type="component" value="Unassembled WGS sequence"/>
</dbReference>
<dbReference type="SUPFAM" id="SSF159594">
    <property type="entry name" value="XCC0632-like"/>
    <property type="match status" value="1"/>
</dbReference>
<feature type="domain" description="ABC-type transport auxiliary lipoprotein component" evidence="2">
    <location>
        <begin position="31"/>
        <end position="189"/>
    </location>
</feature>
<dbReference type="EMBL" id="MCRI01000009">
    <property type="protein sequence ID" value="ODN67095.1"/>
    <property type="molecule type" value="Genomic_DNA"/>
</dbReference>
<sequence>MLLTFFKSLLSALLLLILVACATKTVNTERYNLPETTQATTQVSTNAEQVLVIGSIRLAEFLDSDRIVLQLDDITLHQARENLWAENLAQQIRRGLRNRLSSQLPDRLVVSDSRGLNQNALTLQLEIEQFQGHFNGNAVTSGQWQLQDSQGKLLVIAPFNIETTLASDGYPALVRALGSNLDKLAEQLASQIQQR</sequence>
<accession>A0A1E3GT29</accession>
<evidence type="ECO:0000313" key="3">
    <source>
        <dbReference type="EMBL" id="ODN67095.1"/>
    </source>
</evidence>